<dbReference type="PANTHER" id="PTHR47640:SF10">
    <property type="entry name" value="TRNA SELENOCYSTEINE 1-ASSOCIATED PROTEIN 1-RELATED"/>
    <property type="match status" value="1"/>
</dbReference>
<dbReference type="AlphaFoldDB" id="A0A9P7KID6"/>
<keyword evidence="1" id="KW-0677">Repeat</keyword>
<keyword evidence="6" id="KW-1185">Reference proteome</keyword>
<evidence type="ECO:0000256" key="3">
    <source>
        <dbReference type="PROSITE-ProRule" id="PRU00176"/>
    </source>
</evidence>
<dbReference type="SUPFAM" id="SSF54928">
    <property type="entry name" value="RNA-binding domain, RBD"/>
    <property type="match status" value="1"/>
</dbReference>
<dbReference type="InterPro" id="IPR050825">
    <property type="entry name" value="RBM42_RBP45_47-like"/>
</dbReference>
<dbReference type="Proteomes" id="UP000717328">
    <property type="component" value="Unassembled WGS sequence"/>
</dbReference>
<evidence type="ECO:0000259" key="4">
    <source>
        <dbReference type="PROSITE" id="PS50102"/>
    </source>
</evidence>
<accession>A0A9P7KID6</accession>
<protein>
    <recommendedName>
        <fullName evidence="4">RRM domain-containing protein</fullName>
    </recommendedName>
</protein>
<feature type="non-terminal residue" evidence="5">
    <location>
        <position position="1"/>
    </location>
</feature>
<evidence type="ECO:0000256" key="1">
    <source>
        <dbReference type="ARBA" id="ARBA00022737"/>
    </source>
</evidence>
<dbReference type="OrthoDB" id="446113at2759"/>
<reference evidence="5" key="1">
    <citation type="submission" date="2021-02" db="EMBL/GenBank/DDBJ databases">
        <authorList>
            <person name="Nieuwenhuis M."/>
            <person name="Van De Peppel L.J.J."/>
        </authorList>
    </citation>
    <scope>NUCLEOTIDE SEQUENCE</scope>
    <source>
        <strain evidence="5">D49</strain>
    </source>
</reference>
<dbReference type="InterPro" id="IPR012677">
    <property type="entry name" value="Nucleotide-bd_a/b_plait_sf"/>
</dbReference>
<sequence length="267" mass="29371">MPPIWVTGSQPVAPAQEYTQEYSIYVGDLAPETSSSDLVAVFLRPSLGLRNDREFKYIQPFLSCNSAKVMLDPVTGVSRGYGFVRFTDQADQLRALGEMQGLYCLSRPKLSSGIVRISTATEKVRAPQALPAMAHSDVHEIQFRQELAKQVDDPAPRKIVSDEAWKHYARASAILGNLIAKNGEQLTSTDPYNTTVFVGGLSSSTSEEILQSNFACFGNIHYVKVLPGKNCGFVQFVQKADAETAIEKMQGFPISGMKIRLSWGQSQ</sequence>
<dbReference type="InterPro" id="IPR000504">
    <property type="entry name" value="RRM_dom"/>
</dbReference>
<dbReference type="InterPro" id="IPR035979">
    <property type="entry name" value="RBD_domain_sf"/>
</dbReference>
<organism evidence="5 6">
    <name type="scientific">Sphagnurus paluster</name>
    <dbReference type="NCBI Taxonomy" id="117069"/>
    <lineage>
        <taxon>Eukaryota</taxon>
        <taxon>Fungi</taxon>
        <taxon>Dikarya</taxon>
        <taxon>Basidiomycota</taxon>
        <taxon>Agaricomycotina</taxon>
        <taxon>Agaricomycetes</taxon>
        <taxon>Agaricomycetidae</taxon>
        <taxon>Agaricales</taxon>
        <taxon>Tricholomatineae</taxon>
        <taxon>Lyophyllaceae</taxon>
        <taxon>Sphagnurus</taxon>
    </lineage>
</organism>
<keyword evidence="2 3" id="KW-0694">RNA-binding</keyword>
<comment type="caution">
    <text evidence="5">The sequence shown here is derived from an EMBL/GenBank/DDBJ whole genome shotgun (WGS) entry which is preliminary data.</text>
</comment>
<dbReference type="GO" id="GO:0005829">
    <property type="term" value="C:cytosol"/>
    <property type="evidence" value="ECO:0007669"/>
    <property type="project" value="TreeGrafter"/>
</dbReference>
<proteinExistence type="predicted"/>
<dbReference type="GO" id="GO:0006376">
    <property type="term" value="P:mRNA splice site recognition"/>
    <property type="evidence" value="ECO:0007669"/>
    <property type="project" value="TreeGrafter"/>
</dbReference>
<name>A0A9P7KID6_9AGAR</name>
<gene>
    <name evidence="5" type="ORF">H0H81_002760</name>
</gene>
<feature type="domain" description="RRM" evidence="4">
    <location>
        <begin position="194"/>
        <end position="266"/>
    </location>
</feature>
<dbReference type="Gene3D" id="3.30.70.330">
    <property type="match status" value="2"/>
</dbReference>
<dbReference type="PANTHER" id="PTHR47640">
    <property type="entry name" value="TRNA SELENOCYSTEINE 1-ASSOCIATED PROTEIN 1-RELATED-RELATED"/>
    <property type="match status" value="1"/>
</dbReference>
<dbReference type="PROSITE" id="PS50102">
    <property type="entry name" value="RRM"/>
    <property type="match status" value="2"/>
</dbReference>
<reference evidence="5" key="2">
    <citation type="submission" date="2021-10" db="EMBL/GenBank/DDBJ databases">
        <title>Phylogenomics reveals ancestral predisposition of the termite-cultivated fungus Termitomyces towards a domesticated lifestyle.</title>
        <authorList>
            <person name="Auxier B."/>
            <person name="Grum-Grzhimaylo A."/>
            <person name="Cardenas M.E."/>
            <person name="Lodge J.D."/>
            <person name="Laessoe T."/>
            <person name="Pedersen O."/>
            <person name="Smith M.E."/>
            <person name="Kuyper T.W."/>
            <person name="Franco-Molano E.A."/>
            <person name="Baroni T.J."/>
            <person name="Aanen D.K."/>
        </authorList>
    </citation>
    <scope>NUCLEOTIDE SEQUENCE</scope>
    <source>
        <strain evidence="5">D49</strain>
    </source>
</reference>
<evidence type="ECO:0000256" key="2">
    <source>
        <dbReference type="ARBA" id="ARBA00022884"/>
    </source>
</evidence>
<feature type="domain" description="RRM" evidence="4">
    <location>
        <begin position="22"/>
        <end position="122"/>
    </location>
</feature>
<evidence type="ECO:0000313" key="6">
    <source>
        <dbReference type="Proteomes" id="UP000717328"/>
    </source>
</evidence>
<dbReference type="Pfam" id="PF00076">
    <property type="entry name" value="RRM_1"/>
    <property type="match status" value="2"/>
</dbReference>
<dbReference type="GO" id="GO:0003729">
    <property type="term" value="F:mRNA binding"/>
    <property type="evidence" value="ECO:0007669"/>
    <property type="project" value="InterPro"/>
</dbReference>
<evidence type="ECO:0000313" key="5">
    <source>
        <dbReference type="EMBL" id="KAG5649635.1"/>
    </source>
</evidence>
<dbReference type="EMBL" id="JABCKI010000820">
    <property type="protein sequence ID" value="KAG5649635.1"/>
    <property type="molecule type" value="Genomic_DNA"/>
</dbReference>
<dbReference type="SMART" id="SM00360">
    <property type="entry name" value="RRM"/>
    <property type="match status" value="2"/>
</dbReference>